<evidence type="ECO:0000259" key="1">
    <source>
        <dbReference type="Pfam" id="PF12705"/>
    </source>
</evidence>
<accession>A0A2H0TQE9</accession>
<feature type="domain" description="PD-(D/E)XK endonuclease-like" evidence="1">
    <location>
        <begin position="10"/>
        <end position="68"/>
    </location>
</feature>
<evidence type="ECO:0000313" key="3">
    <source>
        <dbReference type="Proteomes" id="UP000230154"/>
    </source>
</evidence>
<dbReference type="Gene3D" id="3.90.320.10">
    <property type="match status" value="1"/>
</dbReference>
<dbReference type="EMBL" id="PFCB01000021">
    <property type="protein sequence ID" value="PIR74403.1"/>
    <property type="molecule type" value="Genomic_DNA"/>
</dbReference>
<evidence type="ECO:0000313" key="2">
    <source>
        <dbReference type="EMBL" id="PIR74403.1"/>
    </source>
</evidence>
<protein>
    <recommendedName>
        <fullName evidence="1">PD-(D/E)XK endonuclease-like domain-containing protein</fullName>
    </recommendedName>
</protein>
<feature type="non-terminal residue" evidence="2">
    <location>
        <position position="96"/>
    </location>
</feature>
<sequence length="96" mass="10966">MPDKFAATWVSHSSMSDYLHCPRAYYLKNVYKDPKTNSKIQIMSPALALGQAVHETLEALSVLRVEERFSTPLPERFAKNWEKISGKKGGFFDEQT</sequence>
<comment type="caution">
    <text evidence="2">The sequence shown here is derived from an EMBL/GenBank/DDBJ whole genome shotgun (WGS) entry which is preliminary data.</text>
</comment>
<proteinExistence type="predicted"/>
<dbReference type="InterPro" id="IPR011604">
    <property type="entry name" value="PDDEXK-like_dom_sf"/>
</dbReference>
<reference evidence="3" key="1">
    <citation type="submission" date="2017-09" db="EMBL/GenBank/DDBJ databases">
        <title>Depth-based differentiation of microbial function through sediment-hosted aquifers and enrichment of novel symbionts in the deep terrestrial subsurface.</title>
        <authorList>
            <person name="Probst A.J."/>
            <person name="Ladd B."/>
            <person name="Jarett J.K."/>
            <person name="Geller-Mcgrath D.E."/>
            <person name="Sieber C.M.K."/>
            <person name="Emerson J.B."/>
            <person name="Anantharaman K."/>
            <person name="Thomas B.C."/>
            <person name="Malmstrom R."/>
            <person name="Stieglmeier M."/>
            <person name="Klingl A."/>
            <person name="Woyke T."/>
            <person name="Ryan C.M."/>
            <person name="Banfield J.F."/>
        </authorList>
    </citation>
    <scope>NUCLEOTIDE SEQUENCE [LARGE SCALE GENOMIC DNA]</scope>
</reference>
<gene>
    <name evidence="2" type="ORF">COU35_02350</name>
</gene>
<name>A0A2H0TQE9_9BACT</name>
<organism evidence="2 3">
    <name type="scientific">Candidatus Magasanikbacteria bacterium CG10_big_fil_rev_8_21_14_0_10_47_10</name>
    <dbReference type="NCBI Taxonomy" id="1974652"/>
    <lineage>
        <taxon>Bacteria</taxon>
        <taxon>Candidatus Magasanikiibacteriota</taxon>
    </lineage>
</organism>
<dbReference type="Proteomes" id="UP000230154">
    <property type="component" value="Unassembled WGS sequence"/>
</dbReference>
<dbReference type="Pfam" id="PF12705">
    <property type="entry name" value="PDDEXK_1"/>
    <property type="match status" value="1"/>
</dbReference>
<dbReference type="AlphaFoldDB" id="A0A2H0TQE9"/>
<dbReference type="InterPro" id="IPR038726">
    <property type="entry name" value="PDDEXK_AddAB-type"/>
</dbReference>